<dbReference type="AlphaFoldDB" id="A0A6L9S971"/>
<dbReference type="GO" id="GO:0005524">
    <property type="term" value="F:ATP binding"/>
    <property type="evidence" value="ECO:0007669"/>
    <property type="project" value="InterPro"/>
</dbReference>
<evidence type="ECO:0000256" key="3">
    <source>
        <dbReference type="SAM" id="MobiDB-lite"/>
    </source>
</evidence>
<dbReference type="InterPro" id="IPR016059">
    <property type="entry name" value="DNA_ligase_ATP-dep_CS"/>
</dbReference>
<evidence type="ECO:0000313" key="5">
    <source>
        <dbReference type="EMBL" id="NEE01154.1"/>
    </source>
</evidence>
<sequence>MQDSFPEIATAVGKAFAPLTVLDGEIVRWSEGGRLDFGALQRRHRARGAEARRRAGQEPCHYIVFDLLQQGGDDLRPRRLDERGGRLEQLVIAGTTDASRVVLGMQSGDVEDARVWMDALAGVGVEGVVAKRLDGRYEPGRRSWLKVKQYATTEFVIGGVTGRRAASGASDTWPVLFCDWRVGDRRAHGTAQRARRGAGGLSDHAGRRGSSVACATSTRVEYAGSHPVLQSRTERGGGSAGGHRDARHTLASRCAVPAPARRFDPGRRPVRPRS</sequence>
<organism evidence="5 6">
    <name type="scientific">Phytoactinopolyspora halotolerans</name>
    <dbReference type="NCBI Taxonomy" id="1981512"/>
    <lineage>
        <taxon>Bacteria</taxon>
        <taxon>Bacillati</taxon>
        <taxon>Actinomycetota</taxon>
        <taxon>Actinomycetes</taxon>
        <taxon>Jiangellales</taxon>
        <taxon>Jiangellaceae</taxon>
        <taxon>Phytoactinopolyspora</taxon>
    </lineage>
</organism>
<dbReference type="InterPro" id="IPR012310">
    <property type="entry name" value="DNA_ligase_ATP-dep_cent"/>
</dbReference>
<protein>
    <submittedName>
        <fullName evidence="5">ATP-dependent DNA ligase</fullName>
    </submittedName>
</protein>
<evidence type="ECO:0000256" key="1">
    <source>
        <dbReference type="ARBA" id="ARBA00007572"/>
    </source>
</evidence>
<feature type="region of interest" description="Disordered" evidence="3">
    <location>
        <begin position="189"/>
        <end position="274"/>
    </location>
</feature>
<feature type="domain" description="ATP-dependent DNA ligase family profile" evidence="4">
    <location>
        <begin position="62"/>
        <end position="149"/>
    </location>
</feature>
<dbReference type="GO" id="GO:0006281">
    <property type="term" value="P:DNA repair"/>
    <property type="evidence" value="ECO:0007669"/>
    <property type="project" value="InterPro"/>
</dbReference>
<evidence type="ECO:0000313" key="6">
    <source>
        <dbReference type="Proteomes" id="UP000475214"/>
    </source>
</evidence>
<dbReference type="Proteomes" id="UP000475214">
    <property type="component" value="Unassembled WGS sequence"/>
</dbReference>
<keyword evidence="6" id="KW-1185">Reference proteome</keyword>
<comment type="similarity">
    <text evidence="1">Belongs to the ATP-dependent DNA ligase family.</text>
</comment>
<dbReference type="PANTHER" id="PTHR45674:SF4">
    <property type="entry name" value="DNA LIGASE 1"/>
    <property type="match status" value="1"/>
</dbReference>
<accession>A0A6L9S971</accession>
<comment type="caution">
    <text evidence="5">The sequence shown here is derived from an EMBL/GenBank/DDBJ whole genome shotgun (WGS) entry which is preliminary data.</text>
</comment>
<dbReference type="PROSITE" id="PS00333">
    <property type="entry name" value="DNA_LIGASE_A2"/>
    <property type="match status" value="1"/>
</dbReference>
<dbReference type="GO" id="GO:0006310">
    <property type="term" value="P:DNA recombination"/>
    <property type="evidence" value="ECO:0007669"/>
    <property type="project" value="InterPro"/>
</dbReference>
<name>A0A6L9S971_9ACTN</name>
<dbReference type="InterPro" id="IPR050191">
    <property type="entry name" value="ATP-dep_DNA_ligase"/>
</dbReference>
<keyword evidence="2 5" id="KW-0436">Ligase</keyword>
<reference evidence="5 6" key="1">
    <citation type="submission" date="2020-02" db="EMBL/GenBank/DDBJ databases">
        <authorList>
            <person name="Li X.-J."/>
            <person name="Han X.-M."/>
        </authorList>
    </citation>
    <scope>NUCLEOTIDE SEQUENCE [LARGE SCALE GENOMIC DNA]</scope>
    <source>
        <strain evidence="5 6">CCTCC AB 2017055</strain>
    </source>
</reference>
<dbReference type="Pfam" id="PF01068">
    <property type="entry name" value="DNA_ligase_A_M"/>
    <property type="match status" value="1"/>
</dbReference>
<dbReference type="RefSeq" id="WP_163738238.1">
    <property type="nucleotide sequence ID" value="NZ_JAAGOA010000008.1"/>
</dbReference>
<evidence type="ECO:0000256" key="2">
    <source>
        <dbReference type="ARBA" id="ARBA00022598"/>
    </source>
</evidence>
<dbReference type="SUPFAM" id="SSF56091">
    <property type="entry name" value="DNA ligase/mRNA capping enzyme, catalytic domain"/>
    <property type="match status" value="1"/>
</dbReference>
<dbReference type="PROSITE" id="PS50160">
    <property type="entry name" value="DNA_LIGASE_A3"/>
    <property type="match status" value="1"/>
</dbReference>
<gene>
    <name evidence="5" type="ORF">G1H10_13355</name>
</gene>
<dbReference type="Gene3D" id="3.30.470.30">
    <property type="entry name" value="DNA ligase/mRNA capping enzyme"/>
    <property type="match status" value="1"/>
</dbReference>
<dbReference type="PANTHER" id="PTHR45674">
    <property type="entry name" value="DNA LIGASE 1/3 FAMILY MEMBER"/>
    <property type="match status" value="1"/>
</dbReference>
<dbReference type="EMBL" id="JAAGOA010000008">
    <property type="protein sequence ID" value="NEE01154.1"/>
    <property type="molecule type" value="Genomic_DNA"/>
</dbReference>
<evidence type="ECO:0000259" key="4">
    <source>
        <dbReference type="PROSITE" id="PS50160"/>
    </source>
</evidence>
<dbReference type="GO" id="GO:0003910">
    <property type="term" value="F:DNA ligase (ATP) activity"/>
    <property type="evidence" value="ECO:0007669"/>
    <property type="project" value="InterPro"/>
</dbReference>
<proteinExistence type="inferred from homology"/>